<keyword evidence="2" id="KW-1185">Reference proteome</keyword>
<accession>A0ACB5SS98</accession>
<organism evidence="1 2">
    <name type="scientific">Ambrosiozyma monospora</name>
    <name type="common">Yeast</name>
    <name type="synonym">Endomycopsis monosporus</name>
    <dbReference type="NCBI Taxonomy" id="43982"/>
    <lineage>
        <taxon>Eukaryota</taxon>
        <taxon>Fungi</taxon>
        <taxon>Dikarya</taxon>
        <taxon>Ascomycota</taxon>
        <taxon>Saccharomycotina</taxon>
        <taxon>Pichiomycetes</taxon>
        <taxon>Pichiales</taxon>
        <taxon>Pichiaceae</taxon>
        <taxon>Ambrosiozyma</taxon>
    </lineage>
</organism>
<sequence length="272" mass="30897">MLRSNSDPHSHQNGTANQLGKNPNELIKSLEIQEDSSKLSAGTNEEEIEPPTYKDTINSNLNYPLLDSNLVKDQLPSRLEDMVSEIIVEEPMYETRKATTLGGLITSGLTGLPTYDEDMCLTSKLNVSKIQGEEVHRNKMTIVNGFIDSYLLLRDPNLTVYSEFSTVQLPGYRTRRRVRPRFLTNPESASVTYYQLMGYRGTTANGLRSDGAIDKIMEECINYALAQQQLLRDQQEKESNAEENGNHSSLREKAYHFKHSCKRLFGDKDHHH</sequence>
<proteinExistence type="predicted"/>
<name>A0ACB5SS98_AMBMO</name>
<comment type="caution">
    <text evidence="1">The sequence shown here is derived from an EMBL/GenBank/DDBJ whole genome shotgun (WGS) entry which is preliminary data.</text>
</comment>
<dbReference type="Proteomes" id="UP001165064">
    <property type="component" value="Unassembled WGS sequence"/>
</dbReference>
<protein>
    <submittedName>
        <fullName evidence="1">Unnamed protein product</fullName>
    </submittedName>
</protein>
<evidence type="ECO:0000313" key="1">
    <source>
        <dbReference type="EMBL" id="GME71492.1"/>
    </source>
</evidence>
<gene>
    <name evidence="1" type="ORF">Amon02_000060000</name>
</gene>
<reference evidence="1" key="1">
    <citation type="submission" date="2023-04" db="EMBL/GenBank/DDBJ databases">
        <title>Ambrosiozyma monospora NBRC 10751.</title>
        <authorList>
            <person name="Ichikawa N."/>
            <person name="Sato H."/>
            <person name="Tonouchi N."/>
        </authorList>
    </citation>
    <scope>NUCLEOTIDE SEQUENCE</scope>
    <source>
        <strain evidence="1">NBRC 10751</strain>
    </source>
</reference>
<dbReference type="EMBL" id="BSXS01000219">
    <property type="protein sequence ID" value="GME71492.1"/>
    <property type="molecule type" value="Genomic_DNA"/>
</dbReference>
<evidence type="ECO:0000313" key="2">
    <source>
        <dbReference type="Proteomes" id="UP001165064"/>
    </source>
</evidence>